<evidence type="ECO:0000256" key="6">
    <source>
        <dbReference type="ARBA" id="ARBA00023242"/>
    </source>
</evidence>
<keyword evidence="4" id="KW-0238">DNA-binding</keyword>
<evidence type="ECO:0000313" key="8">
    <source>
        <dbReference type="Proteomes" id="UP001172673"/>
    </source>
</evidence>
<evidence type="ECO:0000256" key="4">
    <source>
        <dbReference type="ARBA" id="ARBA00023125"/>
    </source>
</evidence>
<name>A0AA39CKJ4_9EURO</name>
<keyword evidence="8" id="KW-1185">Reference proteome</keyword>
<evidence type="ECO:0000313" key="7">
    <source>
        <dbReference type="EMBL" id="KAJ9611660.1"/>
    </source>
</evidence>
<dbReference type="Proteomes" id="UP001172673">
    <property type="component" value="Unassembled WGS sequence"/>
</dbReference>
<dbReference type="PANTHER" id="PTHR36206:SF4">
    <property type="entry name" value="HYPOTHETICAL CONSERVED PROTEIN (EUROFUNG)-RELATED"/>
    <property type="match status" value="1"/>
</dbReference>
<evidence type="ECO:0000256" key="5">
    <source>
        <dbReference type="ARBA" id="ARBA00023163"/>
    </source>
</evidence>
<gene>
    <name evidence="7" type="ORF">H2200_004844</name>
</gene>
<dbReference type="InterPro" id="IPR052360">
    <property type="entry name" value="Transcr_Regulatory_Proteins"/>
</dbReference>
<dbReference type="AlphaFoldDB" id="A0AA39CKJ4"/>
<evidence type="ECO:0000256" key="2">
    <source>
        <dbReference type="ARBA" id="ARBA00022833"/>
    </source>
</evidence>
<organism evidence="7 8">
    <name type="scientific">Cladophialophora chaetospira</name>
    <dbReference type="NCBI Taxonomy" id="386627"/>
    <lineage>
        <taxon>Eukaryota</taxon>
        <taxon>Fungi</taxon>
        <taxon>Dikarya</taxon>
        <taxon>Ascomycota</taxon>
        <taxon>Pezizomycotina</taxon>
        <taxon>Eurotiomycetes</taxon>
        <taxon>Chaetothyriomycetidae</taxon>
        <taxon>Chaetothyriales</taxon>
        <taxon>Herpotrichiellaceae</taxon>
        <taxon>Cladophialophora</taxon>
    </lineage>
</organism>
<evidence type="ECO:0000256" key="1">
    <source>
        <dbReference type="ARBA" id="ARBA00022723"/>
    </source>
</evidence>
<keyword evidence="5" id="KW-0804">Transcription</keyword>
<sequence length="565" mass="63701">MAMISRCHRQLRNYLSRTDAAPDVALVCSVIFYTFESLLGESQRAMWHLDQGLILLRKCELDKSLDDPLIPHLSTLLHHLDIQASCFDDRRPPLLNLATDAETQGHVDIVPDTFLDLTHAEAVLTKLQNWLLHHLVRYVHYRGVSVEDLPSESFIERLVLAVQLQKFEAVLDKFASYESLISTTTAHLRREDQRQQRTQRILLLRVNLYTFSYLVKEHLQFLTLDAYDVVKKVLDLLPEHSRDSFAQVIVQSKNVELDLERALTAVEVLLAQPAPELPGSSPCASNTSSARTYTLSTHLIGALYFLSLKTTNKQMLDKAIGLFSHPQLRNARDGLWDSRTAAFLVDNLIQVRKNGNVTSGSDGSDILMHISEEDISIDVAELQRIFKMSENSGLPMMQSKKFTLVVRKGPHLENHKDDVLTSPSTVVQRHVHGFNNKLTPGAGNLSPGQIAQFPLPVCGVLGKNNPSGAQGTSKLGRLTCGGEKAYPKLKERSRQRDELQARMATGNPTGMTGIAWDGFGHTRDRWACYMPDFAMTTDDYSMEYSEFEDRTMLWEMQRQRSFIAG</sequence>
<accession>A0AA39CKJ4</accession>
<dbReference type="EMBL" id="JAPDRK010000006">
    <property type="protein sequence ID" value="KAJ9611660.1"/>
    <property type="molecule type" value="Genomic_DNA"/>
</dbReference>
<keyword evidence="2" id="KW-0862">Zinc</keyword>
<keyword evidence="6" id="KW-0539">Nucleus</keyword>
<evidence type="ECO:0000256" key="3">
    <source>
        <dbReference type="ARBA" id="ARBA00023015"/>
    </source>
</evidence>
<dbReference type="GO" id="GO:0003677">
    <property type="term" value="F:DNA binding"/>
    <property type="evidence" value="ECO:0007669"/>
    <property type="project" value="UniProtKB-KW"/>
</dbReference>
<comment type="caution">
    <text evidence="7">The sequence shown here is derived from an EMBL/GenBank/DDBJ whole genome shotgun (WGS) entry which is preliminary data.</text>
</comment>
<dbReference type="GO" id="GO:0046872">
    <property type="term" value="F:metal ion binding"/>
    <property type="evidence" value="ECO:0007669"/>
    <property type="project" value="UniProtKB-KW"/>
</dbReference>
<protein>
    <submittedName>
        <fullName evidence="7">Uncharacterized protein</fullName>
    </submittedName>
</protein>
<keyword evidence="1" id="KW-0479">Metal-binding</keyword>
<dbReference type="PANTHER" id="PTHR36206">
    <property type="entry name" value="ASPERCRYPTIN BIOSYNTHESIS CLUSTER-SPECIFIC TRANSCRIPTION REGULATOR ATNN-RELATED"/>
    <property type="match status" value="1"/>
</dbReference>
<keyword evidence="3" id="KW-0805">Transcription regulation</keyword>
<proteinExistence type="predicted"/>
<reference evidence="7" key="1">
    <citation type="submission" date="2022-10" db="EMBL/GenBank/DDBJ databases">
        <title>Culturing micro-colonial fungi from biological soil crusts in the Mojave desert and describing Neophaeococcomyces mojavensis, and introducing the new genera and species Taxawa tesnikishii.</title>
        <authorList>
            <person name="Kurbessoian T."/>
            <person name="Stajich J.E."/>
        </authorList>
    </citation>
    <scope>NUCLEOTIDE SEQUENCE</scope>
    <source>
        <strain evidence="7">TK_41</strain>
    </source>
</reference>